<sequence>MKTLIVSDSKCDFVDVLESCGAETECIEFQKVLTVNLEDYDSFCILPEESGAYLEARFREKLEKEAGKGKKFFLQAIRGFQDILCGEPTDSTKSRMIYLEPSEEKIPGFCTGDLLDDEANRMCVPEFHAEEIEPVFIYQEHIIAHTHTKMSEEEILKNGKPGVWKVGKNILWAGFILRSFNEARFSPSVKWKAFIQYLAQWITGKEPDFYPASIVHYGTMENLEDSEKFEHCRKEAIEKGVRWLERFLVDEGNGGIKEGIAHNIDSDGKYTVLDGIRTDCTGESAGAFKMYAYLSGEKEYAALAGKMEKIVYGPMFIRGGRLDGMVRWCTNSWNVCYQDDVARALLPGLYDALYMGNCSHVEDICRAMDFLIRTTAKDGLRIFRTDNYDLTEMEMDRLRQEEHGLPSAHYNAYYHAALLLAGRASGKRQYTEVAQKGLERMMELYPETAREQSETEEMCRLILPLAVLYQSTGEEKHRQMLYRVAEDLQKVRHPFGGYREWDTGYRAAFSRESREECSVLTENGDPVADLLYSSNWLPMGFAFAYEATGDRWFHELWKDSVIFCLKTQMFSDRTHLDGAWCRAFDMDLKEAYAAPHDVGWAAYACETGWTVSEILMGMMMPDILKKRK</sequence>
<protein>
    <submittedName>
        <fullName evidence="1">Uncharacterized protein</fullName>
    </submittedName>
</protein>
<comment type="caution">
    <text evidence="1">The sequence shown here is derived from an EMBL/GenBank/DDBJ whole genome shotgun (WGS) entry which is preliminary data.</text>
</comment>
<accession>A0AAE3AWM5</accession>
<evidence type="ECO:0000313" key="1">
    <source>
        <dbReference type="EMBL" id="MCC2166677.1"/>
    </source>
</evidence>
<organism evidence="1 2">
    <name type="scientific">Gallintestinimicrobium propionicum</name>
    <dbReference type="NCBI Taxonomy" id="2981770"/>
    <lineage>
        <taxon>Bacteria</taxon>
        <taxon>Bacillati</taxon>
        <taxon>Bacillota</taxon>
        <taxon>Clostridia</taxon>
        <taxon>Lachnospirales</taxon>
        <taxon>Lachnospiraceae</taxon>
        <taxon>Gallintestinimicrobium</taxon>
    </lineage>
</organism>
<dbReference type="AlphaFoldDB" id="A0AAE3AWM5"/>
<evidence type="ECO:0000313" key="2">
    <source>
        <dbReference type="Proteomes" id="UP001199355"/>
    </source>
</evidence>
<gene>
    <name evidence="1" type="ORF">LKD45_03000</name>
</gene>
<reference evidence="1 2" key="1">
    <citation type="submission" date="2021-10" db="EMBL/GenBank/DDBJ databases">
        <title>Anaerobic single-cell dispensing facilitates the cultivation of human gut bacteria.</title>
        <authorList>
            <person name="Afrizal A."/>
        </authorList>
    </citation>
    <scope>NUCLEOTIDE SEQUENCE [LARGE SCALE GENOMIC DNA]</scope>
    <source>
        <strain evidence="1 2">CLA-AA-H244</strain>
    </source>
</reference>
<dbReference type="InterPro" id="IPR008928">
    <property type="entry name" value="6-hairpin_glycosidase_sf"/>
</dbReference>
<dbReference type="EMBL" id="JAJEQF010000004">
    <property type="protein sequence ID" value="MCC2166677.1"/>
    <property type="molecule type" value="Genomic_DNA"/>
</dbReference>
<dbReference type="SUPFAM" id="SSF48208">
    <property type="entry name" value="Six-hairpin glycosidases"/>
    <property type="match status" value="2"/>
</dbReference>
<name>A0AAE3AWM5_9FIRM</name>
<dbReference type="Proteomes" id="UP001199355">
    <property type="component" value="Unassembled WGS sequence"/>
</dbReference>
<proteinExistence type="predicted"/>
<dbReference type="GO" id="GO:0005975">
    <property type="term" value="P:carbohydrate metabolic process"/>
    <property type="evidence" value="ECO:0007669"/>
    <property type="project" value="InterPro"/>
</dbReference>
<keyword evidence="2" id="KW-1185">Reference proteome</keyword>
<dbReference type="RefSeq" id="WP_308727730.1">
    <property type="nucleotide sequence ID" value="NZ_JAJEQF010000004.1"/>
</dbReference>